<keyword evidence="3" id="KW-1185">Reference proteome</keyword>
<organism evidence="2 3">
    <name type="scientific">Linnemannia gamsii</name>
    <dbReference type="NCBI Taxonomy" id="64522"/>
    <lineage>
        <taxon>Eukaryota</taxon>
        <taxon>Fungi</taxon>
        <taxon>Fungi incertae sedis</taxon>
        <taxon>Mucoromycota</taxon>
        <taxon>Mortierellomycotina</taxon>
        <taxon>Mortierellomycetes</taxon>
        <taxon>Mortierellales</taxon>
        <taxon>Mortierellaceae</taxon>
        <taxon>Linnemannia</taxon>
    </lineage>
</organism>
<name>A0ABQ7JT65_9FUNG</name>
<sequence>MSSNDDPEIFTNHYFRNGLRFHPKRSCRVVFLPDVDQIWVHLNIVPDYRAPYLRRLIESLLYLRDCSPDERDRYLFRTPSSKKKKKGLSNDPLLVSINYNHGSVRVHEGPSSLSHAYKDQIKNGHLTPYPISHPVTDDHEMKRLLKAHKVVPGQDRNIEQDLWRLNELWLMFALSEEDEEQESDDDDENKEKPFAKKMIKKLR</sequence>
<dbReference type="EMBL" id="JAAAIM010000852">
    <property type="protein sequence ID" value="KAG0283819.1"/>
    <property type="molecule type" value="Genomic_DNA"/>
</dbReference>
<accession>A0ABQ7JT65</accession>
<evidence type="ECO:0000313" key="3">
    <source>
        <dbReference type="Proteomes" id="UP001194696"/>
    </source>
</evidence>
<feature type="compositionally biased region" description="Acidic residues" evidence="1">
    <location>
        <begin position="176"/>
        <end position="188"/>
    </location>
</feature>
<proteinExistence type="predicted"/>
<evidence type="ECO:0000313" key="2">
    <source>
        <dbReference type="EMBL" id="KAG0283819.1"/>
    </source>
</evidence>
<protein>
    <submittedName>
        <fullName evidence="2">Uncharacterized protein</fullName>
    </submittedName>
</protein>
<reference evidence="2 3" key="1">
    <citation type="journal article" date="2020" name="Fungal Divers.">
        <title>Resolving the Mortierellaceae phylogeny through synthesis of multi-gene phylogenetics and phylogenomics.</title>
        <authorList>
            <person name="Vandepol N."/>
            <person name="Liber J."/>
            <person name="Desiro A."/>
            <person name="Na H."/>
            <person name="Kennedy M."/>
            <person name="Barry K."/>
            <person name="Grigoriev I.V."/>
            <person name="Miller A.N."/>
            <person name="O'Donnell K."/>
            <person name="Stajich J.E."/>
            <person name="Bonito G."/>
        </authorList>
    </citation>
    <scope>NUCLEOTIDE SEQUENCE [LARGE SCALE GENOMIC DNA]</scope>
    <source>
        <strain evidence="2 3">AD045</strain>
    </source>
</reference>
<gene>
    <name evidence="2" type="ORF">BGZ96_011812</name>
</gene>
<comment type="caution">
    <text evidence="2">The sequence shown here is derived from an EMBL/GenBank/DDBJ whole genome shotgun (WGS) entry which is preliminary data.</text>
</comment>
<dbReference type="Proteomes" id="UP001194696">
    <property type="component" value="Unassembled WGS sequence"/>
</dbReference>
<feature type="region of interest" description="Disordered" evidence="1">
    <location>
        <begin position="176"/>
        <end position="203"/>
    </location>
</feature>
<evidence type="ECO:0000256" key="1">
    <source>
        <dbReference type="SAM" id="MobiDB-lite"/>
    </source>
</evidence>